<dbReference type="Pfam" id="PF21948">
    <property type="entry name" value="LplA-B_cat"/>
    <property type="match status" value="1"/>
</dbReference>
<evidence type="ECO:0000256" key="3">
    <source>
        <dbReference type="ARBA" id="ARBA00023315"/>
    </source>
</evidence>
<dbReference type="InterPro" id="IPR045864">
    <property type="entry name" value="aa-tRNA-synth_II/BPL/LPL"/>
</dbReference>
<dbReference type="SUPFAM" id="SSF55681">
    <property type="entry name" value="Class II aaRS and biotin synthetases"/>
    <property type="match status" value="1"/>
</dbReference>
<dbReference type="PANTHER" id="PTHR10993">
    <property type="entry name" value="OCTANOYLTRANSFERASE"/>
    <property type="match status" value="1"/>
</dbReference>
<evidence type="ECO:0000259" key="7">
    <source>
        <dbReference type="PROSITE" id="PS51733"/>
    </source>
</evidence>
<dbReference type="EMBL" id="JAAMOZ010000001">
    <property type="protein sequence ID" value="NIH57439.1"/>
    <property type="molecule type" value="Genomic_DNA"/>
</dbReference>
<comment type="subcellular location">
    <subcellularLocation>
        <location evidence="5">Cytoplasm</location>
    </subcellularLocation>
</comment>
<protein>
    <recommendedName>
        <fullName evidence="5 6">Octanoyltransferase</fullName>
        <ecNumber evidence="5 6">2.3.1.181</ecNumber>
    </recommendedName>
    <alternativeName>
        <fullName evidence="5">Lipoate-protein ligase B</fullName>
    </alternativeName>
    <alternativeName>
        <fullName evidence="5">Lipoyl/octanoyl transferase</fullName>
    </alternativeName>
    <alternativeName>
        <fullName evidence="5">Octanoyl-[acyl-carrier-protein]-protein N-octanoyltransferase</fullName>
    </alternativeName>
</protein>
<sequence length="230" mass="25408">MALMMESLGLAPTYVDYQVGLRAQERVHNEVQRGARDDTVLFCEHEPVYTAGRQARPDEYPWDGTPVVEIPRGGKVTWHGPGQLVAYPIVRLAIPLNAVKYVRALEGIIMDVLSDLGVHSTRVEGRTGVWLPADDRGPERKIAAIGIHISKWITMHGLALNCNNDLRPFGRIIPCGIEDAGVTSISQELGREITPADVIERLQLGFRSSAALHELLAQSRPEQPRPEKVA</sequence>
<keyword evidence="5" id="KW-0963">Cytoplasm</keyword>
<name>A0ABX0SGD7_9ACTN</name>
<keyword evidence="9" id="KW-1185">Reference proteome</keyword>
<comment type="function">
    <text evidence="4 5 6">Catalyzes the transfer of endogenously produced octanoic acid from octanoyl-acyl-carrier-protein onto the lipoyl domains of lipoate-dependent enzymes. Lipoyl-ACP can also act as a substrate although octanoyl-ACP is likely to be the physiological substrate.</text>
</comment>
<dbReference type="InterPro" id="IPR000544">
    <property type="entry name" value="Octanoyltransferase"/>
</dbReference>
<comment type="pathway">
    <text evidence="1 5 6">Protein modification; protein lipoylation via endogenous pathway; protein N(6)-(lipoyl)lysine from octanoyl-[acyl-carrier-protein]: step 1/2.</text>
</comment>
<dbReference type="HAMAP" id="MF_00013">
    <property type="entry name" value="LipB"/>
    <property type="match status" value="1"/>
</dbReference>
<comment type="similarity">
    <text evidence="5 6">Belongs to the LipB family.</text>
</comment>
<feature type="domain" description="BPL/LPL catalytic" evidence="7">
    <location>
        <begin position="34"/>
        <end position="214"/>
    </location>
</feature>
<feature type="binding site" evidence="5">
    <location>
        <begin position="144"/>
        <end position="146"/>
    </location>
    <ligand>
        <name>substrate</name>
    </ligand>
</feature>
<evidence type="ECO:0000256" key="6">
    <source>
        <dbReference type="PIRNR" id="PIRNR016262"/>
    </source>
</evidence>
<feature type="site" description="Lowers pKa of active site Cys" evidence="5">
    <location>
        <position position="141"/>
    </location>
</feature>
<keyword evidence="2 5" id="KW-0808">Transferase</keyword>
<evidence type="ECO:0000313" key="9">
    <source>
        <dbReference type="Proteomes" id="UP000749311"/>
    </source>
</evidence>
<evidence type="ECO:0000256" key="1">
    <source>
        <dbReference type="ARBA" id="ARBA00004821"/>
    </source>
</evidence>
<dbReference type="Proteomes" id="UP000749311">
    <property type="component" value="Unassembled WGS sequence"/>
</dbReference>
<feature type="active site" description="Acyl-thioester intermediate" evidence="5">
    <location>
        <position position="175"/>
    </location>
</feature>
<proteinExistence type="inferred from homology"/>
<feature type="binding site" evidence="5">
    <location>
        <begin position="157"/>
        <end position="159"/>
    </location>
    <ligand>
        <name>substrate</name>
    </ligand>
</feature>
<comment type="miscellaneous">
    <text evidence="5">In the reaction, the free carboxyl group of octanoic acid is attached via an amide linkage to the epsilon-amino group of a specific lysine residue of lipoyl domains of lipoate-dependent enzymes.</text>
</comment>
<dbReference type="CDD" id="cd16444">
    <property type="entry name" value="LipB"/>
    <property type="match status" value="1"/>
</dbReference>
<organism evidence="8 9">
    <name type="scientific">Brooklawnia cerclae</name>
    <dbReference type="NCBI Taxonomy" id="349934"/>
    <lineage>
        <taxon>Bacteria</taxon>
        <taxon>Bacillati</taxon>
        <taxon>Actinomycetota</taxon>
        <taxon>Actinomycetes</taxon>
        <taxon>Propionibacteriales</taxon>
        <taxon>Propionibacteriaceae</taxon>
        <taxon>Brooklawnia</taxon>
    </lineage>
</organism>
<gene>
    <name evidence="5" type="primary">lipB</name>
    <name evidence="8" type="ORF">FB473_002084</name>
</gene>
<dbReference type="PANTHER" id="PTHR10993:SF7">
    <property type="entry name" value="LIPOYLTRANSFERASE 2, MITOCHONDRIAL-RELATED"/>
    <property type="match status" value="1"/>
</dbReference>
<dbReference type="NCBIfam" id="NF010925">
    <property type="entry name" value="PRK14345.1"/>
    <property type="match status" value="1"/>
</dbReference>
<dbReference type="NCBIfam" id="TIGR00214">
    <property type="entry name" value="lipB"/>
    <property type="match status" value="1"/>
</dbReference>
<comment type="caution">
    <text evidence="8">The sequence shown here is derived from an EMBL/GenBank/DDBJ whole genome shotgun (WGS) entry which is preliminary data.</text>
</comment>
<dbReference type="InterPro" id="IPR020605">
    <property type="entry name" value="Octanoyltransferase_CS"/>
</dbReference>
<evidence type="ECO:0000313" key="8">
    <source>
        <dbReference type="EMBL" id="NIH57439.1"/>
    </source>
</evidence>
<dbReference type="EC" id="2.3.1.181" evidence="5 6"/>
<dbReference type="PROSITE" id="PS01313">
    <property type="entry name" value="LIPB"/>
    <property type="match status" value="1"/>
</dbReference>
<dbReference type="PROSITE" id="PS51733">
    <property type="entry name" value="BPL_LPL_CATALYTIC"/>
    <property type="match status" value="1"/>
</dbReference>
<evidence type="ECO:0000256" key="2">
    <source>
        <dbReference type="ARBA" id="ARBA00022679"/>
    </source>
</evidence>
<dbReference type="GO" id="GO:0033819">
    <property type="term" value="F:lipoyl(octanoyl) transferase activity"/>
    <property type="evidence" value="ECO:0007669"/>
    <property type="project" value="UniProtKB-EC"/>
</dbReference>
<reference evidence="8 9" key="1">
    <citation type="submission" date="2020-02" db="EMBL/GenBank/DDBJ databases">
        <title>Sequencing the genomes of 1000 actinobacteria strains.</title>
        <authorList>
            <person name="Klenk H.-P."/>
        </authorList>
    </citation>
    <scope>NUCLEOTIDE SEQUENCE [LARGE SCALE GENOMIC DNA]</scope>
    <source>
        <strain evidence="8 9">DSM 19609</strain>
    </source>
</reference>
<evidence type="ECO:0000256" key="5">
    <source>
        <dbReference type="HAMAP-Rule" id="MF_00013"/>
    </source>
</evidence>
<dbReference type="InterPro" id="IPR004143">
    <property type="entry name" value="BPL_LPL_catalytic"/>
</dbReference>
<keyword evidence="3 5" id="KW-0012">Acyltransferase</keyword>
<dbReference type="Gene3D" id="3.30.930.10">
    <property type="entry name" value="Bira Bifunctional Protein, Domain 2"/>
    <property type="match status" value="1"/>
</dbReference>
<feature type="binding site" evidence="5">
    <location>
        <begin position="72"/>
        <end position="79"/>
    </location>
    <ligand>
        <name>substrate</name>
    </ligand>
</feature>
<dbReference type="PIRSF" id="PIRSF016262">
    <property type="entry name" value="LPLase"/>
    <property type="match status" value="1"/>
</dbReference>
<comment type="catalytic activity">
    <reaction evidence="5 6">
        <text>octanoyl-[ACP] + L-lysyl-[protein] = N(6)-octanoyl-L-lysyl-[protein] + holo-[ACP] + H(+)</text>
        <dbReference type="Rhea" id="RHEA:17665"/>
        <dbReference type="Rhea" id="RHEA-COMP:9636"/>
        <dbReference type="Rhea" id="RHEA-COMP:9685"/>
        <dbReference type="Rhea" id="RHEA-COMP:9752"/>
        <dbReference type="Rhea" id="RHEA-COMP:9928"/>
        <dbReference type="ChEBI" id="CHEBI:15378"/>
        <dbReference type="ChEBI" id="CHEBI:29969"/>
        <dbReference type="ChEBI" id="CHEBI:64479"/>
        <dbReference type="ChEBI" id="CHEBI:78463"/>
        <dbReference type="ChEBI" id="CHEBI:78809"/>
        <dbReference type="EC" id="2.3.1.181"/>
    </reaction>
</comment>
<accession>A0ABX0SGD7</accession>
<evidence type="ECO:0000256" key="4">
    <source>
        <dbReference type="ARBA" id="ARBA00024732"/>
    </source>
</evidence>